<evidence type="ECO:0000256" key="1">
    <source>
        <dbReference type="ARBA" id="ARBA00004141"/>
    </source>
</evidence>
<protein>
    <submittedName>
        <fullName evidence="10">Ankyrin repeat-containing protein BDA1</fullName>
    </submittedName>
</protein>
<evidence type="ECO:0000256" key="3">
    <source>
        <dbReference type="ARBA" id="ARBA00022737"/>
    </source>
</evidence>
<dbReference type="PANTHER" id="PTHR24186">
    <property type="entry name" value="PROTEIN PHOSPHATASE 1 REGULATORY SUBUNIT"/>
    <property type="match status" value="1"/>
</dbReference>
<dbReference type="SUPFAM" id="SSF48403">
    <property type="entry name" value="Ankyrin repeat"/>
    <property type="match status" value="1"/>
</dbReference>
<gene>
    <name evidence="10" type="primary">BAD1_4</name>
    <name evidence="10" type="ORF">CK203_076881</name>
</gene>
<sequence length="431" mass="47528">MDPIMFKAARDGNVADLLNLLEGDPLILERLVTASADTPLHVAAMFGHLDFVKEVIKHKSNVVEYVKELNQQGYSPIHLAAAHGHVDVEGLKTMSLLISASPLCVIEVTERGETALHVAARNNQLDALRVLVEWLRRTKALVVINSKDGDGNTVLHLAAARKNHQAIELLLRCSDGAPEVLEVNAINKRGLTAFDLLMLCPCESGMVHAEAERLFRGIGAARDGVLDDINSTPRPYHNHNPVSYQQNTLAGHTNIVAAPSTSSRQATMLGDDWVTWRNYFKFQFDRETPSNVREALLVVAVLIASATYQTGQSIPTWVQQEGSDKFEMIRASHNLVLFLFYSLSNTVGFLVSLDMILVLTSKFPMCWELVVAVHAMAINYSISIVGIAPSGGMKIASAVLCITLLLAIRLTSRCIRTRSRRRIHRSAERLV</sequence>
<dbReference type="Pfam" id="PF13962">
    <property type="entry name" value="PGG"/>
    <property type="match status" value="1"/>
</dbReference>
<dbReference type="InterPro" id="IPR002110">
    <property type="entry name" value="Ankyrin_rpt"/>
</dbReference>
<dbReference type="SMART" id="SM00248">
    <property type="entry name" value="ANK"/>
    <property type="match status" value="4"/>
</dbReference>
<feature type="transmembrane region" description="Helical" evidence="8">
    <location>
        <begin position="335"/>
        <end position="357"/>
    </location>
</feature>
<dbReference type="Proteomes" id="UP000288805">
    <property type="component" value="Unassembled WGS sequence"/>
</dbReference>
<evidence type="ECO:0000256" key="2">
    <source>
        <dbReference type="ARBA" id="ARBA00022692"/>
    </source>
</evidence>
<keyword evidence="4 8" id="KW-1133">Transmembrane helix</keyword>
<feature type="repeat" description="ANK" evidence="7">
    <location>
        <begin position="72"/>
        <end position="99"/>
    </location>
</feature>
<dbReference type="InterPro" id="IPR036770">
    <property type="entry name" value="Ankyrin_rpt-contain_sf"/>
</dbReference>
<reference evidence="10 11" key="1">
    <citation type="journal article" date="2018" name="PLoS Genet.">
        <title>Population sequencing reveals clonal diversity and ancestral inbreeding in the grapevine cultivar Chardonnay.</title>
        <authorList>
            <person name="Roach M.J."/>
            <person name="Johnson D.L."/>
            <person name="Bohlmann J."/>
            <person name="van Vuuren H.J."/>
            <person name="Jones S.J."/>
            <person name="Pretorius I.S."/>
            <person name="Schmidt S.A."/>
            <person name="Borneman A.R."/>
        </authorList>
    </citation>
    <scope>NUCLEOTIDE SEQUENCE [LARGE SCALE GENOMIC DNA]</scope>
    <source>
        <strain evidence="11">cv. Chardonnay</strain>
        <tissue evidence="10">Leaf</tissue>
    </source>
</reference>
<evidence type="ECO:0000256" key="8">
    <source>
        <dbReference type="SAM" id="Phobius"/>
    </source>
</evidence>
<dbReference type="Pfam" id="PF12796">
    <property type="entry name" value="Ank_2"/>
    <property type="match status" value="2"/>
</dbReference>
<feature type="repeat" description="ANK" evidence="7">
    <location>
        <begin position="35"/>
        <end position="62"/>
    </location>
</feature>
<comment type="subcellular location">
    <subcellularLocation>
        <location evidence="1">Membrane</location>
        <topology evidence="1">Multi-pass membrane protein</topology>
    </subcellularLocation>
</comment>
<dbReference type="InterPro" id="IPR026961">
    <property type="entry name" value="PGG_dom"/>
</dbReference>
<organism evidence="10 11">
    <name type="scientific">Vitis vinifera</name>
    <name type="common">Grape</name>
    <dbReference type="NCBI Taxonomy" id="29760"/>
    <lineage>
        <taxon>Eukaryota</taxon>
        <taxon>Viridiplantae</taxon>
        <taxon>Streptophyta</taxon>
        <taxon>Embryophyta</taxon>
        <taxon>Tracheophyta</taxon>
        <taxon>Spermatophyta</taxon>
        <taxon>Magnoliopsida</taxon>
        <taxon>eudicotyledons</taxon>
        <taxon>Gunneridae</taxon>
        <taxon>Pentapetalae</taxon>
        <taxon>rosids</taxon>
        <taxon>Vitales</taxon>
        <taxon>Vitaceae</taxon>
        <taxon>Viteae</taxon>
        <taxon>Vitis</taxon>
    </lineage>
</organism>
<keyword evidence="2 8" id="KW-0812">Transmembrane</keyword>
<evidence type="ECO:0000256" key="6">
    <source>
        <dbReference type="ARBA" id="ARBA00023136"/>
    </source>
</evidence>
<feature type="transmembrane region" description="Helical" evidence="8">
    <location>
        <begin position="369"/>
        <end position="389"/>
    </location>
</feature>
<feature type="repeat" description="ANK" evidence="7">
    <location>
        <begin position="150"/>
        <end position="172"/>
    </location>
</feature>
<dbReference type="Gene3D" id="1.25.40.20">
    <property type="entry name" value="Ankyrin repeat-containing domain"/>
    <property type="match status" value="2"/>
</dbReference>
<evidence type="ECO:0000313" key="10">
    <source>
        <dbReference type="EMBL" id="RVW50826.1"/>
    </source>
</evidence>
<dbReference type="EMBL" id="QGNW01001192">
    <property type="protein sequence ID" value="RVW50826.1"/>
    <property type="molecule type" value="Genomic_DNA"/>
</dbReference>
<evidence type="ECO:0000259" key="9">
    <source>
        <dbReference type="Pfam" id="PF13962"/>
    </source>
</evidence>
<proteinExistence type="predicted"/>
<dbReference type="PROSITE" id="PS50088">
    <property type="entry name" value="ANK_REPEAT"/>
    <property type="match status" value="4"/>
</dbReference>
<feature type="repeat" description="ANK" evidence="7">
    <location>
        <begin position="111"/>
        <end position="133"/>
    </location>
</feature>
<comment type="caution">
    <text evidence="10">The sequence shown here is derived from an EMBL/GenBank/DDBJ whole genome shotgun (WGS) entry which is preliminary data.</text>
</comment>
<evidence type="ECO:0000256" key="5">
    <source>
        <dbReference type="ARBA" id="ARBA00023043"/>
    </source>
</evidence>
<dbReference type="AlphaFoldDB" id="A0A438ESV0"/>
<keyword evidence="3" id="KW-0677">Repeat</keyword>
<evidence type="ECO:0000313" key="11">
    <source>
        <dbReference type="Proteomes" id="UP000288805"/>
    </source>
</evidence>
<accession>A0A438ESV0</accession>
<keyword evidence="5 7" id="KW-0040">ANK repeat</keyword>
<dbReference type="PROSITE" id="PS50297">
    <property type="entry name" value="ANK_REP_REGION"/>
    <property type="match status" value="3"/>
</dbReference>
<evidence type="ECO:0000256" key="4">
    <source>
        <dbReference type="ARBA" id="ARBA00022989"/>
    </source>
</evidence>
<dbReference type="GO" id="GO:0016020">
    <property type="term" value="C:membrane"/>
    <property type="evidence" value="ECO:0007669"/>
    <property type="project" value="UniProtKB-SubCell"/>
</dbReference>
<dbReference type="PANTHER" id="PTHR24186:SF56">
    <property type="entry name" value="PGG DOMAIN-CONTAINING PROTEIN"/>
    <property type="match status" value="1"/>
</dbReference>
<keyword evidence="6 8" id="KW-0472">Membrane</keyword>
<evidence type="ECO:0000256" key="7">
    <source>
        <dbReference type="PROSITE-ProRule" id="PRU00023"/>
    </source>
</evidence>
<feature type="domain" description="PGG" evidence="9">
    <location>
        <begin position="290"/>
        <end position="377"/>
    </location>
</feature>
<name>A0A438ESV0_VITVI</name>
<feature type="transmembrane region" description="Helical" evidence="8">
    <location>
        <begin position="395"/>
        <end position="412"/>
    </location>
</feature>